<dbReference type="Gene3D" id="3.40.50.300">
    <property type="entry name" value="P-loop containing nucleotide triphosphate hydrolases"/>
    <property type="match status" value="1"/>
</dbReference>
<proteinExistence type="predicted"/>
<dbReference type="SMART" id="SM00382">
    <property type="entry name" value="AAA"/>
    <property type="match status" value="1"/>
</dbReference>
<dbReference type="SUPFAM" id="SSF52540">
    <property type="entry name" value="P-loop containing nucleoside triphosphate hydrolases"/>
    <property type="match status" value="1"/>
</dbReference>
<dbReference type="PROSITE" id="PS50893">
    <property type="entry name" value="ABC_TRANSPORTER_2"/>
    <property type="match status" value="1"/>
</dbReference>
<evidence type="ECO:0000256" key="1">
    <source>
        <dbReference type="ARBA" id="ARBA00022448"/>
    </source>
</evidence>
<dbReference type="Pfam" id="PF00005">
    <property type="entry name" value="ABC_tran"/>
    <property type="match status" value="1"/>
</dbReference>
<dbReference type="NCBIfam" id="NF008653">
    <property type="entry name" value="PRK11650.1"/>
    <property type="match status" value="1"/>
</dbReference>
<dbReference type="InterPro" id="IPR040582">
    <property type="entry name" value="OB_MalK-like"/>
</dbReference>
<dbReference type="CDD" id="cd03301">
    <property type="entry name" value="ABC_MalK_N"/>
    <property type="match status" value="1"/>
</dbReference>
<dbReference type="InterPro" id="IPR027417">
    <property type="entry name" value="P-loop_NTPase"/>
</dbReference>
<sequence>MAGVRLEHIYKKYAGSDKATVVDVNLDIKDKEFLVLVGPSGCGKSTTLRMIAGLEEISEGKLYIGDRVVNDVAPKDRDIAMVFQSYALYPHMDVYSNMAFGLKLRKVKKDEIERRVREAAKILDIEHLLERKPKALSGGQRQRVALGRAIVRDPQVFLMDEPLSNLDAKLRGQMRAEITKLVKRLETTCIYVTHDQIEAMTMGDRIVVMKDGIIQQAAPPEELYNNPTNIFVAGFIGSPTMNFINGQLVDNGTALHFQAQGLDVEVPRGKAQILRDKSLVGKEVIMGLRPEDIHEEPVFLEASPNTIFAASVEVTENLGHEMLLYLSGLGVETTIARVDGRSSVREGSKVKLAIDMNKVHIFDRDSEMNVFYDMK</sequence>
<dbReference type="InterPro" id="IPR015855">
    <property type="entry name" value="ABC_transpr_MalK-like"/>
</dbReference>
<evidence type="ECO:0000256" key="2">
    <source>
        <dbReference type="ARBA" id="ARBA00022741"/>
    </source>
</evidence>
<dbReference type="InterPro" id="IPR017871">
    <property type="entry name" value="ABC_transporter-like_CS"/>
</dbReference>
<dbReference type="RefSeq" id="WP_018979018.1">
    <property type="nucleotide sequence ID" value="NZ_BMLN01000009.1"/>
</dbReference>
<dbReference type="InterPro" id="IPR008995">
    <property type="entry name" value="Mo/tungstate-bd_C_term_dom"/>
</dbReference>
<dbReference type="InterPro" id="IPR003593">
    <property type="entry name" value="AAA+_ATPase"/>
</dbReference>
<keyword evidence="3 5" id="KW-0067">ATP-binding</keyword>
<dbReference type="GO" id="GO:0005524">
    <property type="term" value="F:ATP binding"/>
    <property type="evidence" value="ECO:0007669"/>
    <property type="project" value="UniProtKB-KW"/>
</dbReference>
<dbReference type="SUPFAM" id="SSF50331">
    <property type="entry name" value="MOP-like"/>
    <property type="match status" value="1"/>
</dbReference>
<keyword evidence="2" id="KW-0547">Nucleotide-binding</keyword>
<comment type="caution">
    <text evidence="5">The sequence shown here is derived from an EMBL/GenBank/DDBJ whole genome shotgun (WGS) entry which is preliminary data.</text>
</comment>
<keyword evidence="6" id="KW-1185">Reference proteome</keyword>
<dbReference type="PANTHER" id="PTHR43875">
    <property type="entry name" value="MALTODEXTRIN IMPORT ATP-BINDING PROTEIN MSMX"/>
    <property type="match status" value="1"/>
</dbReference>
<reference evidence="6" key="1">
    <citation type="journal article" date="2019" name="Int. J. Syst. Evol. Microbiol.">
        <title>The Global Catalogue of Microorganisms (GCM) 10K type strain sequencing project: providing services to taxonomists for standard genome sequencing and annotation.</title>
        <authorList>
            <consortium name="The Broad Institute Genomics Platform"/>
            <consortium name="The Broad Institute Genome Sequencing Center for Infectious Disease"/>
            <person name="Wu L."/>
            <person name="Ma J."/>
        </authorList>
    </citation>
    <scope>NUCLEOTIDE SEQUENCE [LARGE SCALE GENOMIC DNA]</scope>
    <source>
        <strain evidence="6">CGMCC 1.6964</strain>
    </source>
</reference>
<dbReference type="Pfam" id="PF17912">
    <property type="entry name" value="OB_MalK"/>
    <property type="match status" value="1"/>
</dbReference>
<dbReference type="Proteomes" id="UP000606653">
    <property type="component" value="Unassembled WGS sequence"/>
</dbReference>
<dbReference type="Gene3D" id="2.40.50.100">
    <property type="match status" value="1"/>
</dbReference>
<evidence type="ECO:0000256" key="3">
    <source>
        <dbReference type="ARBA" id="ARBA00022840"/>
    </source>
</evidence>
<dbReference type="InterPro" id="IPR003439">
    <property type="entry name" value="ABC_transporter-like_ATP-bd"/>
</dbReference>
<dbReference type="InterPro" id="IPR047641">
    <property type="entry name" value="ABC_transpr_MalK/UgpC-like"/>
</dbReference>
<accession>A0ABQ2L6Q3</accession>
<evidence type="ECO:0000259" key="4">
    <source>
        <dbReference type="PROSITE" id="PS50893"/>
    </source>
</evidence>
<gene>
    <name evidence="5" type="ORF">GCM10010969_31380</name>
</gene>
<organism evidence="5 6">
    <name type="scientific">Saccharibacillus kuerlensis</name>
    <dbReference type="NCBI Taxonomy" id="459527"/>
    <lineage>
        <taxon>Bacteria</taxon>
        <taxon>Bacillati</taxon>
        <taxon>Bacillota</taxon>
        <taxon>Bacilli</taxon>
        <taxon>Bacillales</taxon>
        <taxon>Paenibacillaceae</taxon>
        <taxon>Saccharibacillus</taxon>
    </lineage>
</organism>
<name>A0ABQ2L6Q3_9BACL</name>
<keyword evidence="1" id="KW-0813">Transport</keyword>
<evidence type="ECO:0000313" key="5">
    <source>
        <dbReference type="EMBL" id="GGO05219.1"/>
    </source>
</evidence>
<dbReference type="InterPro" id="IPR012340">
    <property type="entry name" value="NA-bd_OB-fold"/>
</dbReference>
<dbReference type="EMBL" id="BMLN01000009">
    <property type="protein sequence ID" value="GGO05219.1"/>
    <property type="molecule type" value="Genomic_DNA"/>
</dbReference>
<feature type="domain" description="ABC transporter" evidence="4">
    <location>
        <begin position="4"/>
        <end position="236"/>
    </location>
</feature>
<dbReference type="PROSITE" id="PS00211">
    <property type="entry name" value="ABC_TRANSPORTER_1"/>
    <property type="match status" value="1"/>
</dbReference>
<dbReference type="Gene3D" id="2.40.50.140">
    <property type="entry name" value="Nucleic acid-binding proteins"/>
    <property type="match status" value="1"/>
</dbReference>
<dbReference type="PANTHER" id="PTHR43875:SF1">
    <property type="entry name" value="OSMOPROTECTIVE COMPOUNDS UPTAKE ATP-BINDING PROTEIN GGTA"/>
    <property type="match status" value="1"/>
</dbReference>
<evidence type="ECO:0000313" key="6">
    <source>
        <dbReference type="Proteomes" id="UP000606653"/>
    </source>
</evidence>
<protein>
    <submittedName>
        <fullName evidence="5">Sugar ABC transporter ATP-binding protein</fullName>
    </submittedName>
</protein>